<keyword evidence="2" id="KW-1133">Transmembrane helix</keyword>
<evidence type="ECO:0000313" key="3">
    <source>
        <dbReference type="EMBL" id="OXM69805.1"/>
    </source>
</evidence>
<gene>
    <name evidence="3" type="ORF">CF165_09920</name>
</gene>
<feature type="transmembrane region" description="Helical" evidence="2">
    <location>
        <begin position="126"/>
        <end position="148"/>
    </location>
</feature>
<reference evidence="4" key="1">
    <citation type="submission" date="2017-07" db="EMBL/GenBank/DDBJ databases">
        <title>Comparative genome mining reveals phylogenetic distribution patterns of secondary metabolites in Amycolatopsis.</title>
        <authorList>
            <person name="Adamek M."/>
            <person name="Alanjary M."/>
            <person name="Sales-Ortells H."/>
            <person name="Goodfellow M."/>
            <person name="Bull A.T."/>
            <person name="Kalinowski J."/>
            <person name="Ziemert N."/>
        </authorList>
    </citation>
    <scope>NUCLEOTIDE SEQUENCE [LARGE SCALE GENOMIC DNA]</scope>
    <source>
        <strain evidence="4">H5</strain>
    </source>
</reference>
<dbReference type="AlphaFoldDB" id="A0A229TEW9"/>
<dbReference type="Proteomes" id="UP000215199">
    <property type="component" value="Unassembled WGS sequence"/>
</dbReference>
<proteinExistence type="predicted"/>
<feature type="transmembrane region" description="Helical" evidence="2">
    <location>
        <begin position="183"/>
        <end position="201"/>
    </location>
</feature>
<keyword evidence="2" id="KW-0812">Transmembrane</keyword>
<keyword evidence="2" id="KW-0472">Membrane</keyword>
<name>A0A229TEW9_9PSEU</name>
<organism evidence="3 4">
    <name type="scientific">Amycolatopsis vastitatis</name>
    <dbReference type="NCBI Taxonomy" id="1905142"/>
    <lineage>
        <taxon>Bacteria</taxon>
        <taxon>Bacillati</taxon>
        <taxon>Actinomycetota</taxon>
        <taxon>Actinomycetes</taxon>
        <taxon>Pseudonocardiales</taxon>
        <taxon>Pseudonocardiaceae</taxon>
        <taxon>Amycolatopsis</taxon>
    </lineage>
</organism>
<accession>A0A229TEW9</accession>
<comment type="caution">
    <text evidence="3">The sequence shown here is derived from an EMBL/GenBank/DDBJ whole genome shotgun (WGS) entry which is preliminary data.</text>
</comment>
<feature type="transmembrane region" description="Helical" evidence="2">
    <location>
        <begin position="155"/>
        <end position="177"/>
    </location>
</feature>
<feature type="transmembrane region" description="Helical" evidence="2">
    <location>
        <begin position="64"/>
        <end position="84"/>
    </location>
</feature>
<dbReference type="EMBL" id="NMUL01000007">
    <property type="protein sequence ID" value="OXM69805.1"/>
    <property type="molecule type" value="Genomic_DNA"/>
</dbReference>
<keyword evidence="4" id="KW-1185">Reference proteome</keyword>
<evidence type="ECO:0000313" key="4">
    <source>
        <dbReference type="Proteomes" id="UP000215199"/>
    </source>
</evidence>
<protein>
    <submittedName>
        <fullName evidence="3">Uncharacterized protein</fullName>
    </submittedName>
</protein>
<sequence>MPQRSEPDRQPHLSAAESKKSADHSPSDLILTGTVGGAVLLTVVFWAVVLLLPEAKPATVSIGIWIVAGVLFVLAAAGSGLAFLNRRSSKTDKITVVGALSLLGFCSLLGFLIVGTNTGFITVTPILKYALAVGGTALASFVVGLVLFDTIRAAASVPIVVLFLGTATFPAPLPALAEIRPTLITWMGVIIGAAAIAESANQIAGKIQQSKVAQTVITTAGSPGLQKPGELRSVVEQIVAAEPGDLATKVE</sequence>
<feature type="transmembrane region" description="Helical" evidence="2">
    <location>
        <begin position="96"/>
        <end position="114"/>
    </location>
</feature>
<evidence type="ECO:0000256" key="2">
    <source>
        <dbReference type="SAM" id="Phobius"/>
    </source>
</evidence>
<feature type="region of interest" description="Disordered" evidence="1">
    <location>
        <begin position="1"/>
        <end position="25"/>
    </location>
</feature>
<evidence type="ECO:0000256" key="1">
    <source>
        <dbReference type="SAM" id="MobiDB-lite"/>
    </source>
</evidence>
<feature type="transmembrane region" description="Helical" evidence="2">
    <location>
        <begin position="29"/>
        <end position="52"/>
    </location>
</feature>